<dbReference type="GO" id="GO:0071972">
    <property type="term" value="F:peptidoglycan L,D-transpeptidase activity"/>
    <property type="evidence" value="ECO:0007669"/>
    <property type="project" value="TreeGrafter"/>
</dbReference>
<reference evidence="3" key="2">
    <citation type="submission" date="2020-09" db="EMBL/GenBank/DDBJ databases">
        <authorList>
            <person name="Sun Q."/>
            <person name="Ohkuma M."/>
        </authorList>
    </citation>
    <scope>NUCLEOTIDE SEQUENCE</scope>
    <source>
        <strain evidence="3">JCM 4059</strain>
    </source>
</reference>
<dbReference type="InterPro" id="IPR054120">
    <property type="entry name" value="PBPA_dimer"/>
</dbReference>
<dbReference type="RefSeq" id="WP_190129667.1">
    <property type="nucleotide sequence ID" value="NZ_BNBD01000004.1"/>
</dbReference>
<comment type="caution">
    <text evidence="3">The sequence shown here is derived from an EMBL/GenBank/DDBJ whole genome shotgun (WGS) entry which is preliminary data.</text>
</comment>
<feature type="domain" description="Penicillin binding protein A dimerisation" evidence="2">
    <location>
        <begin position="52"/>
        <end position="135"/>
    </location>
</feature>
<dbReference type="PANTHER" id="PTHR30627:SF24">
    <property type="entry name" value="PENICILLIN-BINDING PROTEIN 4B"/>
    <property type="match status" value="1"/>
</dbReference>
<name>A0A919B2L3_9ACTN</name>
<dbReference type="InterPro" id="IPR012338">
    <property type="entry name" value="Beta-lactam/transpept-like"/>
</dbReference>
<dbReference type="Pfam" id="PF21922">
    <property type="entry name" value="PBP_dimer_2"/>
    <property type="match status" value="1"/>
</dbReference>
<dbReference type="Gene3D" id="3.90.1310.10">
    <property type="entry name" value="Penicillin-binding protein 2a (Domain 2)"/>
    <property type="match status" value="1"/>
</dbReference>
<reference evidence="3" key="1">
    <citation type="journal article" date="2014" name="Int. J. Syst. Evol. Microbiol.">
        <title>Complete genome sequence of Corynebacterium casei LMG S-19264T (=DSM 44701T), isolated from a smear-ripened cheese.</title>
        <authorList>
            <consortium name="US DOE Joint Genome Institute (JGI-PGF)"/>
            <person name="Walter F."/>
            <person name="Albersmeier A."/>
            <person name="Kalinowski J."/>
            <person name="Ruckert C."/>
        </authorList>
    </citation>
    <scope>NUCLEOTIDE SEQUENCE</scope>
    <source>
        <strain evidence="3">JCM 4059</strain>
    </source>
</reference>
<evidence type="ECO:0000259" key="2">
    <source>
        <dbReference type="Pfam" id="PF21922"/>
    </source>
</evidence>
<dbReference type="Proteomes" id="UP000638313">
    <property type="component" value="Unassembled WGS sequence"/>
</dbReference>
<protein>
    <submittedName>
        <fullName evidence="3">Penicillin-binding protein</fullName>
    </submittedName>
</protein>
<sequence length="484" mass="51931">MNKPVRRIAVFCGLLVLALMIRDNWIQFVKAGELKADKNNRRVTIARYGQPRGDIIVDGQKITGSVETGGIDYKFKRTYVNGAMWAPVTGYSSQVFGSSQLESLEDKVLTGDDDRLFFNRTVDMITGKGKKGGDVITTLNAKAQEAAFKGLGDKQGAVAALDPRTGKILALASTPSYDPSTIAGALDGKAWKNLDSDKAKPMLNRALRQTYPPGSTFKVVTAAAALENGLYKDVDSKTDSPLPWTLPDTRIELKNEGNLPCKDATLREALRVSCNSVFGKISADLGNKKMIDQANKFGFNKTVDTPVRTAASVYPKDNRPQNAMAGIGQASNRATPLQMAMIAAAVANNGKLMEPYMVDKLRAPNLNVIEHHQPKEMSQPISADTARQLQSIMETVVEKGTGTNAQIPNVKVGGKTGTAQHGVDNSGNPYAWFISYAKTDNGSPVAVAVVIEGDENTARDDIAGGALAAPIAKSVMEAVLKTEK</sequence>
<dbReference type="AlphaFoldDB" id="A0A919B2L3"/>
<dbReference type="GO" id="GO:0005886">
    <property type="term" value="C:plasma membrane"/>
    <property type="evidence" value="ECO:0007669"/>
    <property type="project" value="TreeGrafter"/>
</dbReference>
<dbReference type="EMBL" id="BNBD01000004">
    <property type="protein sequence ID" value="GHF43517.1"/>
    <property type="molecule type" value="Genomic_DNA"/>
</dbReference>
<proteinExistence type="predicted"/>
<organism evidence="3 4">
    <name type="scientific">Streptomyces mashuensis</name>
    <dbReference type="NCBI Taxonomy" id="33904"/>
    <lineage>
        <taxon>Bacteria</taxon>
        <taxon>Bacillati</taxon>
        <taxon>Actinomycetota</taxon>
        <taxon>Actinomycetes</taxon>
        <taxon>Kitasatosporales</taxon>
        <taxon>Streptomycetaceae</taxon>
        <taxon>Streptomyces</taxon>
    </lineage>
</organism>
<dbReference type="InterPro" id="IPR001460">
    <property type="entry name" value="PCN-bd_Tpept"/>
</dbReference>
<dbReference type="Gene3D" id="3.40.710.10">
    <property type="entry name" value="DD-peptidase/beta-lactamase superfamily"/>
    <property type="match status" value="1"/>
</dbReference>
<feature type="domain" description="Penicillin-binding protein transpeptidase" evidence="1">
    <location>
        <begin position="156"/>
        <end position="477"/>
    </location>
</feature>
<evidence type="ECO:0000313" key="4">
    <source>
        <dbReference type="Proteomes" id="UP000638313"/>
    </source>
</evidence>
<dbReference type="GO" id="GO:0071555">
    <property type="term" value="P:cell wall organization"/>
    <property type="evidence" value="ECO:0007669"/>
    <property type="project" value="TreeGrafter"/>
</dbReference>
<gene>
    <name evidence="3" type="ORF">GCM10010218_26040</name>
</gene>
<dbReference type="Pfam" id="PF00905">
    <property type="entry name" value="Transpeptidase"/>
    <property type="match status" value="1"/>
</dbReference>
<dbReference type="InterPro" id="IPR050515">
    <property type="entry name" value="Beta-lactam/transpept"/>
</dbReference>
<dbReference type="SUPFAM" id="SSF56601">
    <property type="entry name" value="beta-lactamase/transpeptidase-like"/>
    <property type="match status" value="1"/>
</dbReference>
<dbReference type="PANTHER" id="PTHR30627">
    <property type="entry name" value="PEPTIDOGLYCAN D,D-TRANSPEPTIDASE"/>
    <property type="match status" value="1"/>
</dbReference>
<keyword evidence="4" id="KW-1185">Reference proteome</keyword>
<dbReference type="GO" id="GO:0008658">
    <property type="term" value="F:penicillin binding"/>
    <property type="evidence" value="ECO:0007669"/>
    <property type="project" value="InterPro"/>
</dbReference>
<evidence type="ECO:0000259" key="1">
    <source>
        <dbReference type="Pfam" id="PF00905"/>
    </source>
</evidence>
<accession>A0A919B2L3</accession>
<evidence type="ECO:0000313" key="3">
    <source>
        <dbReference type="EMBL" id="GHF43517.1"/>
    </source>
</evidence>